<protein>
    <recommendedName>
        <fullName evidence="1">peptidylprolyl isomerase</fullName>
        <ecNumber evidence="1">5.2.1.8</ecNumber>
    </recommendedName>
</protein>
<feature type="transmembrane region" description="Helical" evidence="2">
    <location>
        <begin position="27"/>
        <end position="48"/>
    </location>
</feature>
<evidence type="ECO:0000313" key="4">
    <source>
        <dbReference type="EMBL" id="AIF18908.1"/>
    </source>
</evidence>
<organism evidence="4">
    <name type="scientific">uncultured marine group II/III euryarchaeote KM3_84_G11</name>
    <dbReference type="NCBI Taxonomy" id="1456524"/>
    <lineage>
        <taxon>Archaea</taxon>
        <taxon>Methanobacteriati</taxon>
        <taxon>Methanobacteriota</taxon>
        <taxon>environmental samples</taxon>
    </lineage>
</organism>
<feature type="domain" description="PPIase FKBP-type" evidence="3">
    <location>
        <begin position="214"/>
        <end position="316"/>
    </location>
</feature>
<keyword evidence="2" id="KW-0812">Transmembrane</keyword>
<keyword evidence="2" id="KW-0472">Membrane</keyword>
<evidence type="ECO:0000259" key="3">
    <source>
        <dbReference type="PROSITE" id="PS50059"/>
    </source>
</evidence>
<dbReference type="AlphaFoldDB" id="A0A075HYN3"/>
<comment type="catalytic activity">
    <reaction evidence="1">
        <text>[protein]-peptidylproline (omega=180) = [protein]-peptidylproline (omega=0)</text>
        <dbReference type="Rhea" id="RHEA:16237"/>
        <dbReference type="Rhea" id="RHEA-COMP:10747"/>
        <dbReference type="Rhea" id="RHEA-COMP:10748"/>
        <dbReference type="ChEBI" id="CHEBI:83833"/>
        <dbReference type="ChEBI" id="CHEBI:83834"/>
        <dbReference type="EC" id="5.2.1.8"/>
    </reaction>
</comment>
<dbReference type="InterPro" id="IPR046357">
    <property type="entry name" value="PPIase_dom_sf"/>
</dbReference>
<dbReference type="Gene3D" id="3.10.50.40">
    <property type="match status" value="1"/>
</dbReference>
<dbReference type="GO" id="GO:0003755">
    <property type="term" value="F:peptidyl-prolyl cis-trans isomerase activity"/>
    <property type="evidence" value="ECO:0007669"/>
    <property type="project" value="UniProtKB-KW"/>
</dbReference>
<name>A0A075HYN3_9EURY</name>
<dbReference type="EMBL" id="KF901123">
    <property type="protein sequence ID" value="AIF18908.1"/>
    <property type="molecule type" value="Genomic_DNA"/>
</dbReference>
<keyword evidence="1" id="KW-0413">Isomerase</keyword>
<keyword evidence="2" id="KW-1133">Transmembrane helix</keyword>
<sequence>MSGPWISDEPEDPPVPLGLNEMTIPRAAILASLGTIAMLLISIIWVGWGAYTFLGQMDGAFVTVDETSLQEDGRWAWEAMLLFDTCDPKDDAWDWPENLSAQDEPFWLPGEVSCEWRHQGVGDTAVVAVNNAGNTTLELQVTVDSESVSVSEPSSGLLTIEGDSAELLVLELDSDIEEEVFLVTISHPTVEGAGVQLEVRLLAGDDWALHTDYGNRMNVHYKVWISDTGEQLDEGDLPVTAGSEPTCDAGAPSACYIKGFHWGVIGLDCDILRCVIGDGTTHTVILPPELAYKDRPDREPANNQWLVFELSVNELLI</sequence>
<dbReference type="InterPro" id="IPR001179">
    <property type="entry name" value="PPIase_FKBP_dom"/>
</dbReference>
<dbReference type="EC" id="5.2.1.8" evidence="1"/>
<reference evidence="4" key="1">
    <citation type="journal article" date="2014" name="Genome Biol. Evol.">
        <title>Pangenome evidence for extensive interdomain horizontal transfer affecting lineage core and shell genes in uncultured planktonic thaumarchaeota and euryarchaeota.</title>
        <authorList>
            <person name="Deschamps P."/>
            <person name="Zivanovic Y."/>
            <person name="Moreira D."/>
            <person name="Rodriguez-Valera F."/>
            <person name="Lopez-Garcia P."/>
        </authorList>
    </citation>
    <scope>NUCLEOTIDE SEQUENCE</scope>
</reference>
<evidence type="ECO:0000256" key="2">
    <source>
        <dbReference type="SAM" id="Phobius"/>
    </source>
</evidence>
<dbReference type="PROSITE" id="PS50059">
    <property type="entry name" value="FKBP_PPIASE"/>
    <property type="match status" value="1"/>
</dbReference>
<evidence type="ECO:0000256" key="1">
    <source>
        <dbReference type="PROSITE-ProRule" id="PRU00277"/>
    </source>
</evidence>
<keyword evidence="1" id="KW-0697">Rotamase</keyword>
<dbReference type="SUPFAM" id="SSF54534">
    <property type="entry name" value="FKBP-like"/>
    <property type="match status" value="1"/>
</dbReference>
<proteinExistence type="predicted"/>
<accession>A0A075HYN3</accession>